<evidence type="ECO:0000256" key="1">
    <source>
        <dbReference type="SAM" id="Phobius"/>
    </source>
</evidence>
<accession>A0AAU7JT90</accession>
<name>A0AAU7JT90_9MICO</name>
<organism evidence="2">
    <name type="scientific">Pedococcus sp. KACC 23699</name>
    <dbReference type="NCBI Taxonomy" id="3149228"/>
    <lineage>
        <taxon>Bacteria</taxon>
        <taxon>Bacillati</taxon>
        <taxon>Actinomycetota</taxon>
        <taxon>Actinomycetes</taxon>
        <taxon>Micrococcales</taxon>
        <taxon>Intrasporangiaceae</taxon>
        <taxon>Pedococcus</taxon>
    </lineage>
</organism>
<protein>
    <submittedName>
        <fullName evidence="2">DUF2752 domain-containing protein</fullName>
    </submittedName>
</protein>
<dbReference type="InterPro" id="IPR021215">
    <property type="entry name" value="DUF2752"/>
</dbReference>
<gene>
    <name evidence="2" type="ORF">ABEG17_18940</name>
</gene>
<feature type="transmembrane region" description="Helical" evidence="1">
    <location>
        <begin position="116"/>
        <end position="136"/>
    </location>
</feature>
<evidence type="ECO:0000313" key="2">
    <source>
        <dbReference type="EMBL" id="XBO43612.1"/>
    </source>
</evidence>
<dbReference type="EMBL" id="CP157483">
    <property type="protein sequence ID" value="XBO43612.1"/>
    <property type="molecule type" value="Genomic_DNA"/>
</dbReference>
<keyword evidence="1" id="KW-1133">Transmembrane helix</keyword>
<dbReference type="AlphaFoldDB" id="A0AAU7JT90"/>
<feature type="transmembrane region" description="Helical" evidence="1">
    <location>
        <begin position="12"/>
        <end position="31"/>
    </location>
</feature>
<reference evidence="2" key="1">
    <citation type="submission" date="2024-05" db="EMBL/GenBank/DDBJ databases">
        <authorList>
            <person name="Kim S."/>
            <person name="Heo J."/>
            <person name="Choi H."/>
            <person name="Choi Y."/>
            <person name="Kwon S.-W."/>
            <person name="Kim Y."/>
        </authorList>
    </citation>
    <scope>NUCLEOTIDE SEQUENCE</scope>
    <source>
        <strain evidence="2">KACC 23699</strain>
    </source>
</reference>
<dbReference type="RefSeq" id="WP_406831052.1">
    <property type="nucleotide sequence ID" value="NZ_CP157483.1"/>
</dbReference>
<feature type="transmembrane region" description="Helical" evidence="1">
    <location>
        <begin position="78"/>
        <end position="96"/>
    </location>
</feature>
<keyword evidence="1" id="KW-0472">Membrane</keyword>
<dbReference type="Pfam" id="PF10825">
    <property type="entry name" value="DUF2752"/>
    <property type="match status" value="1"/>
</dbReference>
<proteinExistence type="predicted"/>
<keyword evidence="1" id="KW-0812">Transmembrane</keyword>
<sequence length="138" mass="14063">MPVAATRLLEPLRAPLLVGAGGLAAAAALLLRDPHVAGSWPVCPFLTLTGLPCPACGGLRATQDLLTGHVTAALSSNAYAVLTVVLGGLAYVAWLASAVQGRHPTWLRRSSTGGGLWAAGLLVFGLVRLLPGLSVLRP</sequence>